<dbReference type="GO" id="GO:0006139">
    <property type="term" value="P:nucleobase-containing compound metabolic process"/>
    <property type="evidence" value="ECO:0007669"/>
    <property type="project" value="InterPro"/>
</dbReference>
<dbReference type="GO" id="GO:0008408">
    <property type="term" value="F:3'-5' exonuclease activity"/>
    <property type="evidence" value="ECO:0007669"/>
    <property type="project" value="InterPro"/>
</dbReference>
<dbReference type="AlphaFoldDB" id="A0A3G2T2U2"/>
<dbReference type="Proteomes" id="UP000279962">
    <property type="component" value="Chromosome"/>
</dbReference>
<evidence type="ECO:0000259" key="1">
    <source>
        <dbReference type="PROSITE" id="PS50967"/>
    </source>
</evidence>
<gene>
    <name evidence="2" type="ORF">CDG68_10665</name>
</gene>
<dbReference type="PANTHER" id="PTHR47649">
    <property type="entry name" value="RIBONUCLEASE D"/>
    <property type="match status" value="1"/>
</dbReference>
<organism evidence="2 3">
    <name type="scientific">Acinetobacter wuhouensis</name>
    <dbReference type="NCBI Taxonomy" id="1879050"/>
    <lineage>
        <taxon>Bacteria</taxon>
        <taxon>Pseudomonadati</taxon>
        <taxon>Pseudomonadota</taxon>
        <taxon>Gammaproteobacteria</taxon>
        <taxon>Moraxellales</taxon>
        <taxon>Moraxellaceae</taxon>
        <taxon>Acinetobacter</taxon>
    </lineage>
</organism>
<feature type="domain" description="HRDC" evidence="1">
    <location>
        <begin position="207"/>
        <end position="287"/>
    </location>
</feature>
<dbReference type="PANTHER" id="PTHR47649:SF1">
    <property type="entry name" value="RIBONUCLEASE D"/>
    <property type="match status" value="1"/>
</dbReference>
<evidence type="ECO:0000313" key="3">
    <source>
        <dbReference type="Proteomes" id="UP000279962"/>
    </source>
</evidence>
<dbReference type="InterPro" id="IPR002562">
    <property type="entry name" value="3'-5'_exonuclease_dom"/>
</dbReference>
<dbReference type="InterPro" id="IPR044876">
    <property type="entry name" value="HRDC_dom_sf"/>
</dbReference>
<accession>A0A3G2T2U2</accession>
<dbReference type="SUPFAM" id="SSF53098">
    <property type="entry name" value="Ribonuclease H-like"/>
    <property type="match status" value="1"/>
</dbReference>
<dbReference type="InterPro" id="IPR002121">
    <property type="entry name" value="HRDC_dom"/>
</dbReference>
<evidence type="ECO:0000313" key="2">
    <source>
        <dbReference type="EMBL" id="AYO54066.1"/>
    </source>
</evidence>
<protein>
    <submittedName>
        <fullName evidence="2">Ribonuclease D</fullName>
    </submittedName>
</protein>
<reference evidence="2 3" key="1">
    <citation type="submission" date="2018-10" db="EMBL/GenBank/DDBJ databases">
        <title>The complete genome of Acinetobacter wuhouensis strain WCHAW010062.</title>
        <authorList>
            <person name="Hu Y."/>
            <person name="Long H."/>
            <person name="Feng Y."/>
            <person name="Zong Z."/>
        </authorList>
    </citation>
    <scope>NUCLEOTIDE SEQUENCE [LARGE SCALE GENOMIC DNA]</scope>
    <source>
        <strain evidence="2 3">WCHAW010062</strain>
    </source>
</reference>
<dbReference type="GO" id="GO:0000166">
    <property type="term" value="F:nucleotide binding"/>
    <property type="evidence" value="ECO:0007669"/>
    <property type="project" value="InterPro"/>
</dbReference>
<dbReference type="GO" id="GO:0003676">
    <property type="term" value="F:nucleic acid binding"/>
    <property type="evidence" value="ECO:0007669"/>
    <property type="project" value="InterPro"/>
</dbReference>
<dbReference type="Gene3D" id="3.30.420.10">
    <property type="entry name" value="Ribonuclease H-like superfamily/Ribonuclease H"/>
    <property type="match status" value="1"/>
</dbReference>
<dbReference type="SMART" id="SM00474">
    <property type="entry name" value="35EXOc"/>
    <property type="match status" value="1"/>
</dbReference>
<dbReference type="InterPro" id="IPR036397">
    <property type="entry name" value="RNaseH_sf"/>
</dbReference>
<dbReference type="PROSITE" id="PS50967">
    <property type="entry name" value="HRDC"/>
    <property type="match status" value="1"/>
</dbReference>
<dbReference type="InterPro" id="IPR010997">
    <property type="entry name" value="HRDC-like_sf"/>
</dbReference>
<dbReference type="CDD" id="cd06142">
    <property type="entry name" value="RNaseD_exo"/>
    <property type="match status" value="1"/>
</dbReference>
<dbReference type="RefSeq" id="WP_087553087.1">
    <property type="nucleotide sequence ID" value="NZ_CP033133.1"/>
</dbReference>
<dbReference type="SUPFAM" id="SSF47819">
    <property type="entry name" value="HRDC-like"/>
    <property type="match status" value="2"/>
</dbReference>
<dbReference type="Pfam" id="PF00570">
    <property type="entry name" value="HRDC"/>
    <property type="match status" value="1"/>
</dbReference>
<proteinExistence type="predicted"/>
<sequence length="380" mass="44223">MFQFINQQAELDQVLHLMQQASIYGLDTEFIKVDTLWPKLGVFQINVNGQVFLLDGTTLNLDKFWAQLFQAQQNIFHACGEDIDLIFHYADQKNLSNVFDTQVALSFLGHGLQVSYQNALKLVLDIDIDKDQTRSDWLARPLPSDQMNYAANDVLYIMNLADKLKVELEQKSLYQHVLEDCQNLTLEIASETPKERLYSDIGNYRHSRKQLMQLQQLSVWREEMVKALNQPRSFILKSATMIDLVEVNPKNMFQLSSVKGIRPNVVREHGKTILDLLKFLPEMDEWPLRIARPIKHSSQGITAELDHLITQISQDAQVPKEVLMRKKWLNALYQHVVFHGDEQDLPGYLLGWRYDLLTQPLIRLLREDEQYLSKQMKVND</sequence>
<dbReference type="Pfam" id="PF01612">
    <property type="entry name" value="DNA_pol_A_exo1"/>
    <property type="match status" value="1"/>
</dbReference>
<dbReference type="Gene3D" id="1.10.150.80">
    <property type="entry name" value="HRDC domain"/>
    <property type="match status" value="2"/>
</dbReference>
<dbReference type="InterPro" id="IPR012337">
    <property type="entry name" value="RNaseH-like_sf"/>
</dbReference>
<dbReference type="InterPro" id="IPR051086">
    <property type="entry name" value="RNase_D-like"/>
</dbReference>
<name>A0A3G2T2U2_9GAMM</name>
<dbReference type="EMBL" id="CP033133">
    <property type="protein sequence ID" value="AYO54066.1"/>
    <property type="molecule type" value="Genomic_DNA"/>
</dbReference>